<keyword evidence="7 8" id="KW-0472">Membrane</keyword>
<keyword evidence="8" id="KW-0067">ATP-binding</keyword>
<dbReference type="Proteomes" id="UP000323410">
    <property type="component" value="Unassembled WGS sequence"/>
</dbReference>
<dbReference type="InterPro" id="IPR023298">
    <property type="entry name" value="ATPase_P-typ_TM_dom_sf"/>
</dbReference>
<dbReference type="GO" id="GO:0046872">
    <property type="term" value="F:metal ion binding"/>
    <property type="evidence" value="ECO:0007669"/>
    <property type="project" value="UniProtKB-KW"/>
</dbReference>
<dbReference type="PANTHER" id="PTHR48085:SF5">
    <property type="entry name" value="CADMIUM_ZINC-TRANSPORTING ATPASE HMA4-RELATED"/>
    <property type="match status" value="1"/>
</dbReference>
<keyword evidence="8" id="KW-1003">Cell membrane</keyword>
<evidence type="ECO:0000313" key="12">
    <source>
        <dbReference type="Proteomes" id="UP000323410"/>
    </source>
</evidence>
<dbReference type="SFLD" id="SFLDF00027">
    <property type="entry name" value="p-type_atpase"/>
    <property type="match status" value="1"/>
</dbReference>
<comment type="subcellular location">
    <subcellularLocation>
        <location evidence="1">Cell membrane</location>
        <topology evidence="1">Multi-pass membrane protein</topology>
    </subcellularLocation>
</comment>
<evidence type="ECO:0000256" key="3">
    <source>
        <dbReference type="ARBA" id="ARBA00022692"/>
    </source>
</evidence>
<dbReference type="SUPFAM" id="SSF81653">
    <property type="entry name" value="Calcium ATPase, transduction domain A"/>
    <property type="match status" value="1"/>
</dbReference>
<organism evidence="11 12">
    <name type="scientific">Arthrobacter echini</name>
    <dbReference type="NCBI Taxonomy" id="1529066"/>
    <lineage>
        <taxon>Bacteria</taxon>
        <taxon>Bacillati</taxon>
        <taxon>Actinomycetota</taxon>
        <taxon>Actinomycetes</taxon>
        <taxon>Micrococcales</taxon>
        <taxon>Micrococcaceae</taxon>
        <taxon>Arthrobacter</taxon>
    </lineage>
</organism>
<dbReference type="InterPro" id="IPR023214">
    <property type="entry name" value="HAD_sf"/>
</dbReference>
<keyword evidence="5" id="KW-1278">Translocase</keyword>
<dbReference type="InterPro" id="IPR008250">
    <property type="entry name" value="ATPase_P-typ_transduc_dom_A_sf"/>
</dbReference>
<dbReference type="SUPFAM" id="SSF81665">
    <property type="entry name" value="Calcium ATPase, transmembrane domain M"/>
    <property type="match status" value="1"/>
</dbReference>
<dbReference type="InterPro" id="IPR018303">
    <property type="entry name" value="ATPase_P-typ_P_site"/>
</dbReference>
<dbReference type="InterPro" id="IPR036412">
    <property type="entry name" value="HAD-like_sf"/>
</dbReference>
<dbReference type="GO" id="GO:0019829">
    <property type="term" value="F:ATPase-coupled monoatomic cation transmembrane transporter activity"/>
    <property type="evidence" value="ECO:0007669"/>
    <property type="project" value="InterPro"/>
</dbReference>
<comment type="caution">
    <text evidence="11">The sequence shown here is derived from an EMBL/GenBank/DDBJ whole genome shotgun (WGS) entry which is preliminary data.</text>
</comment>
<name>A0A5D0XSI7_9MICC</name>
<evidence type="ECO:0000256" key="9">
    <source>
        <dbReference type="SAM" id="MobiDB-lite"/>
    </source>
</evidence>
<dbReference type="SFLD" id="SFLDG00002">
    <property type="entry name" value="C1.7:_P-type_atpase_like"/>
    <property type="match status" value="1"/>
</dbReference>
<dbReference type="GO" id="GO:0015086">
    <property type="term" value="F:cadmium ion transmembrane transporter activity"/>
    <property type="evidence" value="ECO:0007669"/>
    <property type="project" value="TreeGrafter"/>
</dbReference>
<dbReference type="GO" id="GO:0005524">
    <property type="term" value="F:ATP binding"/>
    <property type="evidence" value="ECO:0007669"/>
    <property type="project" value="UniProtKB-UniRule"/>
</dbReference>
<dbReference type="EMBL" id="VSLD01000002">
    <property type="protein sequence ID" value="TYC99321.1"/>
    <property type="molecule type" value="Genomic_DNA"/>
</dbReference>
<evidence type="ECO:0000259" key="10">
    <source>
        <dbReference type="Pfam" id="PF00122"/>
    </source>
</evidence>
<evidence type="ECO:0000256" key="8">
    <source>
        <dbReference type="RuleBase" id="RU362081"/>
    </source>
</evidence>
<keyword evidence="12" id="KW-1185">Reference proteome</keyword>
<dbReference type="InterPro" id="IPR023299">
    <property type="entry name" value="ATPase_P-typ_cyto_dom_N"/>
</dbReference>
<dbReference type="Gene3D" id="3.40.1110.10">
    <property type="entry name" value="Calcium-transporting ATPase, cytoplasmic domain N"/>
    <property type="match status" value="1"/>
</dbReference>
<dbReference type="InterPro" id="IPR044492">
    <property type="entry name" value="P_typ_ATPase_HD_dom"/>
</dbReference>
<dbReference type="SUPFAM" id="SSF56784">
    <property type="entry name" value="HAD-like"/>
    <property type="match status" value="1"/>
</dbReference>
<feature type="domain" description="P-type ATPase A" evidence="10">
    <location>
        <begin position="137"/>
        <end position="226"/>
    </location>
</feature>
<keyword evidence="4 8" id="KW-0479">Metal-binding</keyword>
<dbReference type="GO" id="GO:0016887">
    <property type="term" value="F:ATP hydrolysis activity"/>
    <property type="evidence" value="ECO:0007669"/>
    <property type="project" value="InterPro"/>
</dbReference>
<dbReference type="PRINTS" id="PR00119">
    <property type="entry name" value="CATATPASE"/>
</dbReference>
<dbReference type="RefSeq" id="WP_148600144.1">
    <property type="nucleotide sequence ID" value="NZ_VSLD01000002.1"/>
</dbReference>
<gene>
    <name evidence="11" type="ORF">FQ377_04855</name>
</gene>
<dbReference type="Pfam" id="PF00702">
    <property type="entry name" value="Hydrolase"/>
    <property type="match status" value="1"/>
</dbReference>
<dbReference type="GO" id="GO:0005886">
    <property type="term" value="C:plasma membrane"/>
    <property type="evidence" value="ECO:0007669"/>
    <property type="project" value="UniProtKB-SubCell"/>
</dbReference>
<proteinExistence type="inferred from homology"/>
<dbReference type="NCBIfam" id="TIGR01494">
    <property type="entry name" value="ATPase_P-type"/>
    <property type="match status" value="2"/>
</dbReference>
<dbReference type="InterPro" id="IPR051014">
    <property type="entry name" value="Cation_Transport_ATPase_IB"/>
</dbReference>
<dbReference type="InterPro" id="IPR027256">
    <property type="entry name" value="P-typ_ATPase_IB"/>
</dbReference>
<evidence type="ECO:0000256" key="5">
    <source>
        <dbReference type="ARBA" id="ARBA00022967"/>
    </source>
</evidence>
<dbReference type="PANTHER" id="PTHR48085">
    <property type="entry name" value="CADMIUM/ZINC-TRANSPORTING ATPASE HMA2-RELATED"/>
    <property type="match status" value="1"/>
</dbReference>
<feature type="region of interest" description="Disordered" evidence="9">
    <location>
        <begin position="622"/>
        <end position="662"/>
    </location>
</feature>
<dbReference type="AlphaFoldDB" id="A0A5D0XSI7"/>
<sequence length="662" mass="69334">MNRSFPLVRTYPLVLATLLVAAMGLILLATPASDAARWIVGAYALVIAAWEAAGMIRQLLRGHAGLDILAVTAITAAVLVGEPWAALVVVLMLTGGAALEDYAENRSKRELTALLRKAPQRANRILDGVAADRPAEALTEEVPVDDVEVGDLLLVRPGALVPVNAILVSEHAVFDESSLTGESLPVERAAGERVSSGAVNGRVALVMRAAARAADSEYQQIVRLVEQAAGSRAKVVRLADRYAVPFTVLALGIAGIAWAVSGEAVRFAEVLVVATPCPLLIAAPVAFLGGMSRAARFGLIVKGGGTLEQLSRARSAAFDKTGTLTIGKPILERVLPAHGFGDDELLRLAASAEVYSSHVLADSVVGAARQRNLALLEVEHAEEIATNGVAATLNTSHGPDAVIVRVGKSSWLREYASDLTIADLAPGELAIYVAAGHRFAGAVVMRDRVRPEAGRALQELRQLGIERTLMVTGDIATTAEPIARGLGISEVHAECRPGDKVRIVSEVQPRPLIMVGDGLNDAPVLAAADIGFAMGARGATAASESADIVNRFDTLASLPRAVRIGQDTVRIALQSIWLGIIISVGLMLIAAFGFLPALLGAWLQEVVDLVAILGALRALGPRSERGPRSPLAEAAAHKDEPPAAPSSEFSGRPDGITRTSEK</sequence>
<evidence type="ECO:0000313" key="11">
    <source>
        <dbReference type="EMBL" id="TYC99321.1"/>
    </source>
</evidence>
<dbReference type="Gene3D" id="2.70.150.10">
    <property type="entry name" value="Calcium-transporting ATPase, cytoplasmic transduction domain A"/>
    <property type="match status" value="1"/>
</dbReference>
<evidence type="ECO:0000256" key="7">
    <source>
        <dbReference type="ARBA" id="ARBA00023136"/>
    </source>
</evidence>
<dbReference type="OrthoDB" id="7059309at2"/>
<dbReference type="Gene3D" id="3.40.50.1000">
    <property type="entry name" value="HAD superfamily/HAD-like"/>
    <property type="match status" value="1"/>
</dbReference>
<dbReference type="InterPro" id="IPR059000">
    <property type="entry name" value="ATPase_P-type_domA"/>
</dbReference>
<keyword evidence="8" id="KW-0547">Nucleotide-binding</keyword>
<feature type="transmembrane region" description="Helical" evidence="8">
    <location>
        <begin position="267"/>
        <end position="288"/>
    </location>
</feature>
<dbReference type="InterPro" id="IPR001757">
    <property type="entry name" value="P_typ_ATPase"/>
</dbReference>
<reference evidence="11 12" key="1">
    <citation type="submission" date="2019-08" db="EMBL/GenBank/DDBJ databases">
        <title>Genone of Arthrobacter echini P9.</title>
        <authorList>
            <person name="Bowman J.P."/>
        </authorList>
    </citation>
    <scope>NUCLEOTIDE SEQUENCE [LARGE SCALE GENOMIC DNA]</scope>
    <source>
        <strain evidence="11 12">P9</strain>
    </source>
</reference>
<protein>
    <submittedName>
        <fullName evidence="11">Heavy metal translocating P-type ATPase</fullName>
    </submittedName>
</protein>
<dbReference type="PROSITE" id="PS00154">
    <property type="entry name" value="ATPASE_E1_E2"/>
    <property type="match status" value="1"/>
</dbReference>
<comment type="similarity">
    <text evidence="2 8">Belongs to the cation transport ATPase (P-type) (TC 3.A.3) family. Type IB subfamily.</text>
</comment>
<dbReference type="SFLD" id="SFLDS00003">
    <property type="entry name" value="Haloacid_Dehalogenase"/>
    <property type="match status" value="1"/>
</dbReference>
<evidence type="ECO:0000256" key="2">
    <source>
        <dbReference type="ARBA" id="ARBA00006024"/>
    </source>
</evidence>
<evidence type="ECO:0000256" key="4">
    <source>
        <dbReference type="ARBA" id="ARBA00022723"/>
    </source>
</evidence>
<keyword evidence="3 8" id="KW-0812">Transmembrane</keyword>
<feature type="transmembrane region" description="Helical" evidence="8">
    <location>
        <begin position="35"/>
        <end position="53"/>
    </location>
</feature>
<feature type="transmembrane region" description="Helical" evidence="8">
    <location>
        <begin position="12"/>
        <end position="29"/>
    </location>
</feature>
<feature type="transmembrane region" description="Helical" evidence="8">
    <location>
        <begin position="576"/>
        <end position="595"/>
    </location>
</feature>
<evidence type="ECO:0000256" key="1">
    <source>
        <dbReference type="ARBA" id="ARBA00004651"/>
    </source>
</evidence>
<accession>A0A5D0XSI7</accession>
<feature type="transmembrane region" description="Helical" evidence="8">
    <location>
        <begin position="242"/>
        <end position="261"/>
    </location>
</feature>
<dbReference type="NCBIfam" id="TIGR01525">
    <property type="entry name" value="ATPase-IB_hvy"/>
    <property type="match status" value="1"/>
</dbReference>
<keyword evidence="6 8" id="KW-1133">Transmembrane helix</keyword>
<dbReference type="Pfam" id="PF00122">
    <property type="entry name" value="E1-E2_ATPase"/>
    <property type="match status" value="1"/>
</dbReference>
<evidence type="ECO:0000256" key="6">
    <source>
        <dbReference type="ARBA" id="ARBA00022989"/>
    </source>
</evidence>